<dbReference type="Proteomes" id="UP000247346">
    <property type="component" value="Unassembled WGS sequence"/>
</dbReference>
<gene>
    <name evidence="4" type="ORF">XsacCFBP4641_12240</name>
</gene>
<organism evidence="4 5">
    <name type="scientific">Xanthomonas sacchari</name>
    <dbReference type="NCBI Taxonomy" id="56458"/>
    <lineage>
        <taxon>Bacteria</taxon>
        <taxon>Pseudomonadati</taxon>
        <taxon>Pseudomonadota</taxon>
        <taxon>Gammaproteobacteria</taxon>
        <taxon>Lysobacterales</taxon>
        <taxon>Lysobacteraceae</taxon>
        <taxon>Xanthomonas</taxon>
    </lineage>
</organism>
<dbReference type="AlphaFoldDB" id="A0A2P5Z312"/>
<evidence type="ECO:0000259" key="3">
    <source>
        <dbReference type="PROSITE" id="PS50977"/>
    </source>
</evidence>
<dbReference type="InterPro" id="IPR001647">
    <property type="entry name" value="HTH_TetR"/>
</dbReference>
<feature type="domain" description="HTH tetR-type" evidence="3">
    <location>
        <begin position="15"/>
        <end position="75"/>
    </location>
</feature>
<dbReference type="PANTHER" id="PTHR30055">
    <property type="entry name" value="HTH-TYPE TRANSCRIPTIONAL REGULATOR RUTR"/>
    <property type="match status" value="1"/>
</dbReference>
<dbReference type="PROSITE" id="PS50977">
    <property type="entry name" value="HTH_TETR_2"/>
    <property type="match status" value="1"/>
</dbReference>
<comment type="caution">
    <text evidence="4">The sequence shown here is derived from an EMBL/GenBank/DDBJ whole genome shotgun (WGS) entry which is preliminary data.</text>
</comment>
<protein>
    <submittedName>
        <fullName evidence="4">TetR/AcrR family transcriptional regulator</fullName>
    </submittedName>
</protein>
<dbReference type="EMBL" id="MDEK01000010">
    <property type="protein sequence ID" value="PPU82083.1"/>
    <property type="molecule type" value="Genomic_DNA"/>
</dbReference>
<dbReference type="Pfam" id="PF00440">
    <property type="entry name" value="TetR_N"/>
    <property type="match status" value="1"/>
</dbReference>
<sequence length="208" mass="23391">MSNVVRLHSAREREQRLHDDVLDAAERCIVENGLGATTFELIAGTADVSCSAVRRQFDDKRGMVQALMERDYERAIRTMWLLQPPPHQDATAFIAGALEEWLVADANQRRRRLDLEMDLAAVRDPELAQYARRLNVSLVQNLGDLLRRMLRDHGWSGGEAEFQARVYAVAAMCGGLHMMMTTGVELNRMHLQLILSESLAGIFSTAKA</sequence>
<dbReference type="RefSeq" id="WP_010344301.1">
    <property type="nucleotide sequence ID" value="NZ_CP132343.1"/>
</dbReference>
<dbReference type="SUPFAM" id="SSF46689">
    <property type="entry name" value="Homeodomain-like"/>
    <property type="match status" value="1"/>
</dbReference>
<evidence type="ECO:0000256" key="1">
    <source>
        <dbReference type="ARBA" id="ARBA00023125"/>
    </source>
</evidence>
<accession>A0A2P5Z312</accession>
<dbReference type="InterPro" id="IPR009057">
    <property type="entry name" value="Homeodomain-like_sf"/>
</dbReference>
<dbReference type="GO" id="GO:0003700">
    <property type="term" value="F:DNA-binding transcription factor activity"/>
    <property type="evidence" value="ECO:0007669"/>
    <property type="project" value="TreeGrafter"/>
</dbReference>
<feature type="DNA-binding region" description="H-T-H motif" evidence="2">
    <location>
        <begin position="38"/>
        <end position="57"/>
    </location>
</feature>
<dbReference type="PANTHER" id="PTHR30055:SF223">
    <property type="entry name" value="HTH-TYPE TRANSCRIPTIONAL REGULATOR UIDR"/>
    <property type="match status" value="1"/>
</dbReference>
<evidence type="ECO:0000313" key="4">
    <source>
        <dbReference type="EMBL" id="PPU82083.1"/>
    </source>
</evidence>
<evidence type="ECO:0000256" key="2">
    <source>
        <dbReference type="PROSITE-ProRule" id="PRU00335"/>
    </source>
</evidence>
<name>A0A2P5Z312_9XANT</name>
<dbReference type="Gene3D" id="1.10.357.10">
    <property type="entry name" value="Tetracycline Repressor, domain 2"/>
    <property type="match status" value="1"/>
</dbReference>
<reference evidence="4 5" key="1">
    <citation type="submission" date="2016-08" db="EMBL/GenBank/DDBJ databases">
        <authorList>
            <person name="Seilhamer J.J."/>
        </authorList>
    </citation>
    <scope>NUCLEOTIDE SEQUENCE [LARGE SCALE GENOMIC DNA]</scope>
    <source>
        <strain evidence="4 5">CFBP4641</strain>
    </source>
</reference>
<evidence type="ECO:0000313" key="5">
    <source>
        <dbReference type="Proteomes" id="UP000247346"/>
    </source>
</evidence>
<dbReference type="GO" id="GO:0000976">
    <property type="term" value="F:transcription cis-regulatory region binding"/>
    <property type="evidence" value="ECO:0007669"/>
    <property type="project" value="TreeGrafter"/>
</dbReference>
<dbReference type="GeneID" id="93880036"/>
<proteinExistence type="predicted"/>
<dbReference type="OrthoDB" id="9816320at2"/>
<dbReference type="InterPro" id="IPR050109">
    <property type="entry name" value="HTH-type_TetR-like_transc_reg"/>
</dbReference>
<keyword evidence="1 2" id="KW-0238">DNA-binding</keyword>